<dbReference type="SUPFAM" id="SSF54236">
    <property type="entry name" value="Ubiquitin-like"/>
    <property type="match status" value="1"/>
</dbReference>
<sequence>MTGGEVADARVCEIARQQLKLGQRVSSLNTEKGPQLGSVKFVGIVNGFKGIWVGVDWDSGQGRHNGVVDGVRYFDTVGEKSGSFVRPHTLSTGVSLLDALTSKYRASSNRKDEPDEEMYVLSTGKKRQTKVPVLLVGKKQVEDRQGQLGILRLAALTYAGVCCAGPAGHIRDVAPSIEELDLTGNLLPDWHEVKRICDELPALRILELSCSRFPFAAAAKPLLVSSNLTGVALNHCGLTWRYKRAILDEAGGWETLVGQDGNEDAGGFVQGLQTLRLLNLDDNYLEDWQEVMKLSKLPSLAKLCLNGNRLTLVEYLARSGDRNSTSLPFVSLLCLYLGRNNLADWSSVDALDWFPSLQDVRLSDNPLTDHKTGTATRFMLIARMGSLSCLNGSLIKPRERRDSEIRYVRHVLQTMRTQSKERIIKSHPRFEKLRMIHDLPEDIWSSGYINTANSDSFANNFFAVTIECVAAGVGECASITKKLPLATTIGKLKVVCESLFKLPSNQQRLYFKDQAILTTILICPNLYFCDSPIPIELKDDLETLADVGIGPGRIIILDEI</sequence>
<keyword evidence="5" id="KW-0677">Repeat</keyword>
<dbReference type="AlphaFoldDB" id="A0A7I4EM10"/>
<dbReference type="PROSITE" id="PS50245">
    <property type="entry name" value="CAP_GLY_2"/>
    <property type="match status" value="1"/>
</dbReference>
<evidence type="ECO:0000313" key="10">
    <source>
        <dbReference type="Proteomes" id="UP000006727"/>
    </source>
</evidence>
<keyword evidence="6" id="KW-0143">Chaperone</keyword>
<evidence type="ECO:0000256" key="4">
    <source>
        <dbReference type="ARBA" id="ARBA00022614"/>
    </source>
</evidence>
<reference evidence="9" key="3">
    <citation type="submission" date="2020-12" db="UniProtKB">
        <authorList>
            <consortium name="EnsemblPlants"/>
        </authorList>
    </citation>
    <scope>IDENTIFICATION</scope>
</reference>
<dbReference type="SMART" id="SM01052">
    <property type="entry name" value="CAP_GLY"/>
    <property type="match status" value="1"/>
</dbReference>
<keyword evidence="10" id="KW-1185">Reference proteome</keyword>
<dbReference type="EMBL" id="ABEU02000009">
    <property type="status" value="NOT_ANNOTATED_CDS"/>
    <property type="molecule type" value="Genomic_DNA"/>
</dbReference>
<proteinExistence type="inferred from homology"/>
<dbReference type="InterPro" id="IPR001611">
    <property type="entry name" value="Leu-rich_rpt"/>
</dbReference>
<evidence type="ECO:0000256" key="3">
    <source>
        <dbReference type="ARBA" id="ARBA00022490"/>
    </source>
</evidence>
<organism evidence="9 10">
    <name type="scientific">Physcomitrium patens</name>
    <name type="common">Spreading-leaved earth moss</name>
    <name type="synonym">Physcomitrella patens</name>
    <dbReference type="NCBI Taxonomy" id="3218"/>
    <lineage>
        <taxon>Eukaryota</taxon>
        <taxon>Viridiplantae</taxon>
        <taxon>Streptophyta</taxon>
        <taxon>Embryophyta</taxon>
        <taxon>Bryophyta</taxon>
        <taxon>Bryophytina</taxon>
        <taxon>Bryopsida</taxon>
        <taxon>Funariidae</taxon>
        <taxon>Funariales</taxon>
        <taxon>Funariaceae</taxon>
        <taxon>Physcomitrium</taxon>
    </lineage>
</organism>
<dbReference type="PROSITE" id="PS51450">
    <property type="entry name" value="LRR"/>
    <property type="match status" value="1"/>
</dbReference>
<dbReference type="InterPro" id="IPR032675">
    <property type="entry name" value="LRR_dom_sf"/>
</dbReference>
<dbReference type="FunFam" id="3.80.10.10:FF:000882">
    <property type="entry name" value="Tubulin-folding cofactor E"/>
    <property type="match status" value="1"/>
</dbReference>
<dbReference type="Pfam" id="PF01302">
    <property type="entry name" value="CAP_GLY"/>
    <property type="match status" value="1"/>
</dbReference>
<dbReference type="SUPFAM" id="SSF52058">
    <property type="entry name" value="L domain-like"/>
    <property type="match status" value="1"/>
</dbReference>
<dbReference type="FunFam" id="2.30.30.190:FF:000016">
    <property type="entry name" value="Tubulin-folding cofactor E"/>
    <property type="match status" value="1"/>
</dbReference>
<reference evidence="9 10" key="2">
    <citation type="journal article" date="2018" name="Plant J.">
        <title>The Physcomitrella patens chromosome-scale assembly reveals moss genome structure and evolution.</title>
        <authorList>
            <person name="Lang D."/>
            <person name="Ullrich K.K."/>
            <person name="Murat F."/>
            <person name="Fuchs J."/>
            <person name="Jenkins J."/>
            <person name="Haas F.B."/>
            <person name="Piednoel M."/>
            <person name="Gundlach H."/>
            <person name="Van Bel M."/>
            <person name="Meyberg R."/>
            <person name="Vives C."/>
            <person name="Morata J."/>
            <person name="Symeonidi A."/>
            <person name="Hiss M."/>
            <person name="Muchero W."/>
            <person name="Kamisugi Y."/>
            <person name="Saleh O."/>
            <person name="Blanc G."/>
            <person name="Decker E.L."/>
            <person name="van Gessel N."/>
            <person name="Grimwood J."/>
            <person name="Hayes R.D."/>
            <person name="Graham S.W."/>
            <person name="Gunter L.E."/>
            <person name="McDaniel S.F."/>
            <person name="Hoernstein S.N.W."/>
            <person name="Larsson A."/>
            <person name="Li F.W."/>
            <person name="Perroud P.F."/>
            <person name="Phillips J."/>
            <person name="Ranjan P."/>
            <person name="Rokshar D.S."/>
            <person name="Rothfels C.J."/>
            <person name="Schneider L."/>
            <person name="Shu S."/>
            <person name="Stevenson D.W."/>
            <person name="Thummler F."/>
            <person name="Tillich M."/>
            <person name="Villarreal Aguilar J.C."/>
            <person name="Widiez T."/>
            <person name="Wong G.K."/>
            <person name="Wymore A."/>
            <person name="Zhang Y."/>
            <person name="Zimmer A.D."/>
            <person name="Quatrano R.S."/>
            <person name="Mayer K.F.X."/>
            <person name="Goodstein D."/>
            <person name="Casacuberta J.M."/>
            <person name="Vandepoele K."/>
            <person name="Reski R."/>
            <person name="Cuming A.C."/>
            <person name="Tuskan G.A."/>
            <person name="Maumus F."/>
            <person name="Salse J."/>
            <person name="Schmutz J."/>
            <person name="Rensing S.A."/>
        </authorList>
    </citation>
    <scope>NUCLEOTIDE SEQUENCE [LARGE SCALE GENOMIC DNA]</scope>
    <source>
        <strain evidence="9 10">cv. Gransden 2004</strain>
    </source>
</reference>
<evidence type="ECO:0000256" key="1">
    <source>
        <dbReference type="ARBA" id="ARBA00004496"/>
    </source>
</evidence>
<evidence type="ECO:0000256" key="7">
    <source>
        <dbReference type="ARBA" id="ARBA00026055"/>
    </source>
</evidence>
<dbReference type="Gene3D" id="3.10.20.90">
    <property type="entry name" value="Phosphatidylinositol 3-kinase Catalytic Subunit, Chain A, domain 1"/>
    <property type="match status" value="1"/>
</dbReference>
<dbReference type="OMA" id="EIHYLRF"/>
<dbReference type="InterPro" id="IPR036859">
    <property type="entry name" value="CAP-Gly_dom_sf"/>
</dbReference>
<evidence type="ECO:0000256" key="5">
    <source>
        <dbReference type="ARBA" id="ARBA00022737"/>
    </source>
</evidence>
<dbReference type="CDD" id="cd17044">
    <property type="entry name" value="Ubl_TBCE"/>
    <property type="match status" value="1"/>
</dbReference>
<dbReference type="InterPro" id="IPR029071">
    <property type="entry name" value="Ubiquitin-like_domsf"/>
</dbReference>
<evidence type="ECO:0000256" key="6">
    <source>
        <dbReference type="ARBA" id="ARBA00023186"/>
    </source>
</evidence>
<comment type="subunit">
    <text evidence="7">Supercomplex made of cofactors A to E. Cofactors A and D function by capturing and stabilizing tubulin in a quasi-native conformation. Cofactor E binds to the cofactor D-tubulin complex; interaction with cofactor C then causes the release of tubulin polypeptides that are committed to the native state.</text>
</comment>
<dbReference type="SUPFAM" id="SSF74924">
    <property type="entry name" value="Cap-Gly domain"/>
    <property type="match status" value="1"/>
</dbReference>
<name>A0A7I4EM10_PHYPA</name>
<dbReference type="FunCoup" id="A0A7I4EM10">
    <property type="interactions" value="3914"/>
</dbReference>
<dbReference type="EnsemblPlants" id="Pp3c9_6720V3.2">
    <property type="protein sequence ID" value="Pp3c9_6720V3.2"/>
    <property type="gene ID" value="Pp3c9_6720"/>
</dbReference>
<dbReference type="Gene3D" id="3.80.10.10">
    <property type="entry name" value="Ribonuclease Inhibitor"/>
    <property type="match status" value="2"/>
</dbReference>
<reference evidence="9 10" key="1">
    <citation type="journal article" date="2008" name="Science">
        <title>The Physcomitrella genome reveals evolutionary insights into the conquest of land by plants.</title>
        <authorList>
            <person name="Rensing S."/>
            <person name="Lang D."/>
            <person name="Zimmer A."/>
            <person name="Terry A."/>
            <person name="Salamov A."/>
            <person name="Shapiro H."/>
            <person name="Nishiyama T."/>
            <person name="Perroud P.-F."/>
            <person name="Lindquist E."/>
            <person name="Kamisugi Y."/>
            <person name="Tanahashi T."/>
            <person name="Sakakibara K."/>
            <person name="Fujita T."/>
            <person name="Oishi K."/>
            <person name="Shin-I T."/>
            <person name="Kuroki Y."/>
            <person name="Toyoda A."/>
            <person name="Suzuki Y."/>
            <person name="Hashimoto A."/>
            <person name="Yamaguchi K."/>
            <person name="Sugano A."/>
            <person name="Kohara Y."/>
            <person name="Fujiyama A."/>
            <person name="Anterola A."/>
            <person name="Aoki S."/>
            <person name="Ashton N."/>
            <person name="Barbazuk W.B."/>
            <person name="Barker E."/>
            <person name="Bennetzen J."/>
            <person name="Bezanilla M."/>
            <person name="Blankenship R."/>
            <person name="Cho S.H."/>
            <person name="Dutcher S."/>
            <person name="Estelle M."/>
            <person name="Fawcett J.A."/>
            <person name="Gundlach H."/>
            <person name="Hanada K."/>
            <person name="Heyl A."/>
            <person name="Hicks K.A."/>
            <person name="Hugh J."/>
            <person name="Lohr M."/>
            <person name="Mayer K."/>
            <person name="Melkozernov A."/>
            <person name="Murata T."/>
            <person name="Nelson D."/>
            <person name="Pils B."/>
            <person name="Prigge M."/>
            <person name="Reiss B."/>
            <person name="Renner T."/>
            <person name="Rombauts S."/>
            <person name="Rushton P."/>
            <person name="Sanderfoot A."/>
            <person name="Schween G."/>
            <person name="Shiu S.-H."/>
            <person name="Stueber K."/>
            <person name="Theodoulou F.L."/>
            <person name="Tu H."/>
            <person name="Van de Peer Y."/>
            <person name="Verrier P.J."/>
            <person name="Waters E."/>
            <person name="Wood A."/>
            <person name="Yang L."/>
            <person name="Cove D."/>
            <person name="Cuming A."/>
            <person name="Hasebe M."/>
            <person name="Lucas S."/>
            <person name="Mishler D.B."/>
            <person name="Reski R."/>
            <person name="Grigoriev I."/>
            <person name="Quatrano R.S."/>
            <person name="Boore J.L."/>
        </authorList>
    </citation>
    <scope>NUCLEOTIDE SEQUENCE [LARGE SCALE GENOMIC DNA]</scope>
    <source>
        <strain evidence="9 10">cv. Gransden 2004</strain>
    </source>
</reference>
<dbReference type="InterPro" id="IPR000938">
    <property type="entry name" value="CAP-Gly_domain"/>
</dbReference>
<evidence type="ECO:0000256" key="2">
    <source>
        <dbReference type="ARBA" id="ARBA00006286"/>
    </source>
</evidence>
<dbReference type="InterPro" id="IPR044079">
    <property type="entry name" value="Ubl_TBCE"/>
</dbReference>
<protein>
    <recommendedName>
        <fullName evidence="8">CAP-Gly domain-containing protein</fullName>
    </recommendedName>
</protein>
<evidence type="ECO:0000259" key="8">
    <source>
        <dbReference type="PROSITE" id="PS50245"/>
    </source>
</evidence>
<evidence type="ECO:0000313" key="9">
    <source>
        <dbReference type="EnsemblPlants" id="Pp3c9_6720V3.2"/>
    </source>
</evidence>
<comment type="similarity">
    <text evidence="2">Belongs to the TBCE family.</text>
</comment>
<dbReference type="PANTHER" id="PTHR22710">
    <property type="entry name" value="X-RAY RADIATION RESISTANCE ASSOCIATED PROTEIN 1 XRRA1"/>
    <property type="match status" value="1"/>
</dbReference>
<dbReference type="InParanoid" id="A0A7I4EM10"/>
<dbReference type="GO" id="GO:0005737">
    <property type="term" value="C:cytoplasm"/>
    <property type="evidence" value="ECO:0007669"/>
    <property type="project" value="UniProtKB-SubCell"/>
</dbReference>
<feature type="domain" description="CAP-Gly" evidence="8">
    <location>
        <begin position="43"/>
        <end position="86"/>
    </location>
</feature>
<comment type="subcellular location">
    <subcellularLocation>
        <location evidence="1">Cytoplasm</location>
    </subcellularLocation>
</comment>
<keyword evidence="4" id="KW-0433">Leucine-rich repeat</keyword>
<accession>A0A7I4EM10</accession>
<dbReference type="Gramene" id="Pp3c9_6720V3.2">
    <property type="protein sequence ID" value="Pp3c9_6720V3.2"/>
    <property type="gene ID" value="Pp3c9_6720"/>
</dbReference>
<dbReference type="Gene3D" id="2.30.30.190">
    <property type="entry name" value="CAP Gly-rich-like domain"/>
    <property type="match status" value="1"/>
</dbReference>
<dbReference type="Proteomes" id="UP000006727">
    <property type="component" value="Chromosome 9"/>
</dbReference>
<dbReference type="PANTHER" id="PTHR22710:SF2">
    <property type="entry name" value="X-RAY RADIATION RESISTANCE-ASSOCIATED PROTEIN 1"/>
    <property type="match status" value="1"/>
</dbReference>
<keyword evidence="3" id="KW-0963">Cytoplasm</keyword>